<dbReference type="Pfam" id="PF02910">
    <property type="entry name" value="Succ_DH_flav_C"/>
    <property type="match status" value="1"/>
</dbReference>
<evidence type="ECO:0000256" key="5">
    <source>
        <dbReference type="ARBA" id="ARBA00021901"/>
    </source>
</evidence>
<comment type="subcellular location">
    <subcellularLocation>
        <location evidence="13">Cytoplasm</location>
    </subcellularLocation>
</comment>
<dbReference type="PANTHER" id="PTHR42716:SF2">
    <property type="entry name" value="L-ASPARTATE OXIDASE, CHLOROPLASTIC"/>
    <property type="match status" value="1"/>
</dbReference>
<keyword evidence="14" id="KW-0812">Transmembrane</keyword>
<organism evidence="17 18">
    <name type="scientific">Orenia metallireducens</name>
    <dbReference type="NCBI Taxonomy" id="1413210"/>
    <lineage>
        <taxon>Bacteria</taxon>
        <taxon>Bacillati</taxon>
        <taxon>Bacillota</taxon>
        <taxon>Clostridia</taxon>
        <taxon>Halanaerobiales</taxon>
        <taxon>Halobacteroidaceae</taxon>
        <taxon>Orenia</taxon>
    </lineage>
</organism>
<dbReference type="SUPFAM" id="SSF56425">
    <property type="entry name" value="Succinate dehydrogenase/fumarate reductase flavoprotein, catalytic domain"/>
    <property type="match status" value="1"/>
</dbReference>
<evidence type="ECO:0000256" key="11">
    <source>
        <dbReference type="NCBIfam" id="TIGR00551"/>
    </source>
</evidence>
<name>A0A1C0A8D6_9FIRM</name>
<dbReference type="InterPro" id="IPR036188">
    <property type="entry name" value="FAD/NAD-bd_sf"/>
</dbReference>
<evidence type="ECO:0000256" key="6">
    <source>
        <dbReference type="ARBA" id="ARBA00022630"/>
    </source>
</evidence>
<dbReference type="GO" id="GO:0008734">
    <property type="term" value="F:L-aspartate oxidase activity"/>
    <property type="evidence" value="ECO:0007669"/>
    <property type="project" value="UniProtKB-UniRule"/>
</dbReference>
<dbReference type="SUPFAM" id="SSF51905">
    <property type="entry name" value="FAD/NAD(P)-binding domain"/>
    <property type="match status" value="1"/>
</dbReference>
<keyword evidence="14" id="KW-1133">Transmembrane helix</keyword>
<dbReference type="InterPro" id="IPR003953">
    <property type="entry name" value="FAD-dep_OxRdtase_2_FAD-bd"/>
</dbReference>
<evidence type="ECO:0000256" key="12">
    <source>
        <dbReference type="PIRSR" id="PIRSR000171-1"/>
    </source>
</evidence>
<evidence type="ECO:0000256" key="13">
    <source>
        <dbReference type="RuleBase" id="RU362049"/>
    </source>
</evidence>
<comment type="cofactor">
    <cofactor evidence="1 13">
        <name>FAD</name>
        <dbReference type="ChEBI" id="CHEBI:57692"/>
    </cofactor>
</comment>
<keyword evidence="9 13" id="KW-0560">Oxidoreductase</keyword>
<comment type="caution">
    <text evidence="17">The sequence shown here is derived from an EMBL/GenBank/DDBJ whole genome shotgun (WGS) entry which is preliminary data.</text>
</comment>
<keyword evidence="14" id="KW-0472">Membrane</keyword>
<gene>
    <name evidence="17" type="ORF">U472_10815</name>
</gene>
<dbReference type="EMBL" id="LWDV01000009">
    <property type="protein sequence ID" value="OCL26480.1"/>
    <property type="molecule type" value="Genomic_DNA"/>
</dbReference>
<evidence type="ECO:0000256" key="9">
    <source>
        <dbReference type="ARBA" id="ARBA00023002"/>
    </source>
</evidence>
<evidence type="ECO:0000313" key="17">
    <source>
        <dbReference type="EMBL" id="OCL26480.1"/>
    </source>
</evidence>
<dbReference type="Gene3D" id="1.20.58.100">
    <property type="entry name" value="Fumarate reductase/succinate dehydrogenase flavoprotein-like, C-terminal domain"/>
    <property type="match status" value="1"/>
</dbReference>
<evidence type="ECO:0000313" key="18">
    <source>
        <dbReference type="Proteomes" id="UP000093514"/>
    </source>
</evidence>
<evidence type="ECO:0000256" key="4">
    <source>
        <dbReference type="ARBA" id="ARBA00012173"/>
    </source>
</evidence>
<comment type="function">
    <text evidence="13">Catalyzes the oxidation of L-aspartate to iminoaspartate.</text>
</comment>
<reference evidence="18" key="1">
    <citation type="submission" date="2016-07" db="EMBL/GenBank/DDBJ databases">
        <authorList>
            <person name="Florea S."/>
            <person name="Webb J.S."/>
            <person name="Jaromczyk J."/>
            <person name="Schardl C.L."/>
        </authorList>
    </citation>
    <scope>NUCLEOTIDE SEQUENCE [LARGE SCALE GENOMIC DNA]</scope>
    <source>
        <strain evidence="18">Z6</strain>
    </source>
</reference>
<dbReference type="InterPro" id="IPR027477">
    <property type="entry name" value="Succ_DH/fumarate_Rdtase_cat_sf"/>
</dbReference>
<comment type="similarity">
    <text evidence="3 13">Belongs to the FAD-dependent oxidoreductase 2 family. NadB subfamily.</text>
</comment>
<dbReference type="SUPFAM" id="SSF46977">
    <property type="entry name" value="Succinate dehydrogenase/fumarate reductase flavoprotein C-terminal domain"/>
    <property type="match status" value="1"/>
</dbReference>
<dbReference type="RefSeq" id="WP_068718351.1">
    <property type="nucleotide sequence ID" value="NZ_LWDV01000009.1"/>
</dbReference>
<dbReference type="Pfam" id="PF00890">
    <property type="entry name" value="FAD_binding_2"/>
    <property type="match status" value="1"/>
</dbReference>
<dbReference type="GO" id="GO:0005737">
    <property type="term" value="C:cytoplasm"/>
    <property type="evidence" value="ECO:0007669"/>
    <property type="project" value="UniProtKB-SubCell"/>
</dbReference>
<evidence type="ECO:0000256" key="1">
    <source>
        <dbReference type="ARBA" id="ARBA00001974"/>
    </source>
</evidence>
<dbReference type="GO" id="GO:0034628">
    <property type="term" value="P:'de novo' NAD+ biosynthetic process from L-aspartate"/>
    <property type="evidence" value="ECO:0007669"/>
    <property type="project" value="TreeGrafter"/>
</dbReference>
<evidence type="ECO:0000256" key="14">
    <source>
        <dbReference type="SAM" id="Phobius"/>
    </source>
</evidence>
<dbReference type="InterPro" id="IPR005288">
    <property type="entry name" value="NadB"/>
</dbReference>
<evidence type="ECO:0000259" key="16">
    <source>
        <dbReference type="Pfam" id="PF02910"/>
    </source>
</evidence>
<evidence type="ECO:0000256" key="2">
    <source>
        <dbReference type="ARBA" id="ARBA00004950"/>
    </source>
</evidence>
<dbReference type="UniPathway" id="UPA00253">
    <property type="reaction ID" value="UER00326"/>
</dbReference>
<proteinExistence type="inferred from homology"/>
<comment type="catalytic activity">
    <reaction evidence="10">
        <text>L-aspartate + O2 = iminosuccinate + H2O2</text>
        <dbReference type="Rhea" id="RHEA:25876"/>
        <dbReference type="ChEBI" id="CHEBI:15379"/>
        <dbReference type="ChEBI" id="CHEBI:16240"/>
        <dbReference type="ChEBI" id="CHEBI:29991"/>
        <dbReference type="ChEBI" id="CHEBI:77875"/>
        <dbReference type="EC" id="1.4.3.16"/>
    </reaction>
    <physiologicalReaction direction="left-to-right" evidence="10">
        <dbReference type="Rhea" id="RHEA:25877"/>
    </physiologicalReaction>
</comment>
<feature type="transmembrane region" description="Helical" evidence="14">
    <location>
        <begin position="21"/>
        <end position="38"/>
    </location>
</feature>
<feature type="active site" description="Proton acceptor" evidence="12">
    <location>
        <position position="289"/>
    </location>
</feature>
<dbReference type="PIRSF" id="PIRSF000171">
    <property type="entry name" value="SDHA_APRA_LASPO"/>
    <property type="match status" value="1"/>
</dbReference>
<accession>A0A1C0A8D6</accession>
<feature type="domain" description="FAD-dependent oxidoreductase 2 FAD-binding" evidence="15">
    <location>
        <begin position="20"/>
        <end position="391"/>
    </location>
</feature>
<evidence type="ECO:0000256" key="8">
    <source>
        <dbReference type="ARBA" id="ARBA00022827"/>
    </source>
</evidence>
<dbReference type="Proteomes" id="UP000093514">
    <property type="component" value="Unassembled WGS sequence"/>
</dbReference>
<dbReference type="OrthoDB" id="9806724at2"/>
<keyword evidence="18" id="KW-1185">Reference proteome</keyword>
<feature type="domain" description="Fumarate reductase/succinate dehydrogenase flavoprotein-like C-terminal" evidence="16">
    <location>
        <begin position="437"/>
        <end position="536"/>
    </location>
</feature>
<comment type="pathway">
    <text evidence="2 13">Cofactor biosynthesis; NAD(+) biosynthesis; iminoaspartate from L-aspartate (oxidase route): step 1/1.</text>
</comment>
<dbReference type="GO" id="GO:0033765">
    <property type="term" value="F:steroid dehydrogenase activity, acting on the CH-CH group of donors"/>
    <property type="evidence" value="ECO:0007669"/>
    <property type="project" value="UniProtKB-ARBA"/>
</dbReference>
<evidence type="ECO:0000256" key="10">
    <source>
        <dbReference type="ARBA" id="ARBA00048305"/>
    </source>
</evidence>
<dbReference type="Gene3D" id="3.50.50.60">
    <property type="entry name" value="FAD/NAD(P)-binding domain"/>
    <property type="match status" value="1"/>
</dbReference>
<sequence>MIPRYLVNFNTDKLKREKSDFLVIGTGIAGLVTSLNLAKSGRVTLLSKERLAECNTEYAQGGIAAVIAQEDTPQAHYQDTLEAGAGLCNPKAVDILVIEGSKRIKELIDLGVNFDQKDEKISLTKEGAHSCRRILHAGGDATGREIRKSLVEQVSSETNITLKDGIFVIDLLTKDKEVFGVLAYDRKQEEYLIYLSKVVVLATGGAGQLYHATTNPQVATGDGIALAYRAGAKVTDLEFVQFHPTTLELEGVDNFLISEAVRGEGGVLRNQSGDRFMVKYHSLAELAPRDIVARAIYQEMKESRRNHVYLDVTALDLTFIKRRFPTIYKTCLKHGIDISQNYIPIAPAAHYLMGGILSNIHGETNIKGLFVCGETACIGIHGANRLASNSLLDGLVFGKRVADKAVTYLDQGDLNTEFSLKYDAQRLKDAEIIPSKEKIKGLMSAKLGIVREKAELEEGLAEIEGLLDCLNYDLADVKGFELQNLITLAYLTFKGALYREESRGAHYRKDFPVAETAWEKHIILQKDREWEELAIEFE</sequence>
<dbReference type="InterPro" id="IPR015939">
    <property type="entry name" value="Fum_Rdtase/Succ_DH_flav-like_C"/>
</dbReference>
<dbReference type="InterPro" id="IPR037099">
    <property type="entry name" value="Fum_R/Succ_DH_flav-like_C_sf"/>
</dbReference>
<keyword evidence="7 13" id="KW-0662">Pyridine nucleotide biosynthesis</keyword>
<reference evidence="17 18" key="2">
    <citation type="submission" date="2016-08" db="EMBL/GenBank/DDBJ databases">
        <title>Orenia metallireducens sp. nov. strain Z6, a Novel Metal-reducing Firmicute from the Deep Subsurface.</title>
        <authorList>
            <person name="Maxim B.I."/>
            <person name="Kenneth K."/>
            <person name="Flynn T.M."/>
            <person name="Oloughlin E.J."/>
            <person name="Locke R.A."/>
            <person name="Weber J.R."/>
            <person name="Egan S.M."/>
            <person name="Mackie R.I."/>
            <person name="Cann I.K."/>
        </authorList>
    </citation>
    <scope>NUCLEOTIDE SEQUENCE [LARGE SCALE GENOMIC DNA]</scope>
    <source>
        <strain evidence="17 18">Z6</strain>
    </source>
</reference>
<protein>
    <recommendedName>
        <fullName evidence="5 11">L-aspartate oxidase</fullName>
        <ecNumber evidence="4 11">1.4.3.16</ecNumber>
    </recommendedName>
</protein>
<dbReference type="EC" id="1.4.3.16" evidence="4 11"/>
<keyword evidence="8 13" id="KW-0274">FAD</keyword>
<dbReference type="NCBIfam" id="TIGR00551">
    <property type="entry name" value="nadB"/>
    <property type="match status" value="1"/>
</dbReference>
<evidence type="ECO:0000259" key="15">
    <source>
        <dbReference type="Pfam" id="PF00890"/>
    </source>
</evidence>
<evidence type="ECO:0000256" key="3">
    <source>
        <dbReference type="ARBA" id="ARBA00008562"/>
    </source>
</evidence>
<dbReference type="AlphaFoldDB" id="A0A1C0A8D6"/>
<keyword evidence="6 13" id="KW-0285">Flavoprotein</keyword>
<dbReference type="FunFam" id="3.90.700.10:FF:000002">
    <property type="entry name" value="L-aspartate oxidase"/>
    <property type="match status" value="1"/>
</dbReference>
<dbReference type="Gene3D" id="3.90.700.10">
    <property type="entry name" value="Succinate dehydrogenase/fumarate reductase flavoprotein, catalytic domain"/>
    <property type="match status" value="1"/>
</dbReference>
<dbReference type="PANTHER" id="PTHR42716">
    <property type="entry name" value="L-ASPARTATE OXIDASE"/>
    <property type="match status" value="1"/>
</dbReference>
<evidence type="ECO:0000256" key="7">
    <source>
        <dbReference type="ARBA" id="ARBA00022642"/>
    </source>
</evidence>